<feature type="domain" description="Sigma factor regulator C-terminal" evidence="2">
    <location>
        <begin position="177"/>
        <end position="335"/>
    </location>
</feature>
<dbReference type="RefSeq" id="WP_209364921.1">
    <property type="nucleotide sequence ID" value="NZ_CP046956.1"/>
</dbReference>
<evidence type="ECO:0000259" key="3">
    <source>
        <dbReference type="Pfam" id="PF13800"/>
    </source>
</evidence>
<evidence type="ECO:0000313" key="4">
    <source>
        <dbReference type="EMBL" id="QTM99750.1"/>
    </source>
</evidence>
<evidence type="ECO:0000256" key="1">
    <source>
        <dbReference type="SAM" id="Phobius"/>
    </source>
</evidence>
<dbReference type="Proteomes" id="UP000665043">
    <property type="component" value="Chromosome"/>
</dbReference>
<evidence type="ECO:0008006" key="6">
    <source>
        <dbReference type="Google" id="ProtNLM"/>
    </source>
</evidence>
<name>A0ABX7VVW7_9BACI</name>
<dbReference type="EMBL" id="CP046956">
    <property type="protein sequence ID" value="QTM99750.1"/>
    <property type="molecule type" value="Genomic_DNA"/>
</dbReference>
<accession>A0ABX7VVW7</accession>
<keyword evidence="1" id="KW-0472">Membrane</keyword>
<dbReference type="Pfam" id="PF13791">
    <property type="entry name" value="Sigma_reg_C"/>
    <property type="match status" value="1"/>
</dbReference>
<protein>
    <recommendedName>
        <fullName evidence="6">Sigma factor regulator C-terminal</fullName>
    </recommendedName>
</protein>
<gene>
    <name evidence="4" type="ORF">ERJ70_10825</name>
</gene>
<dbReference type="Pfam" id="PF13800">
    <property type="entry name" value="Sigma_reg_N"/>
    <property type="match status" value="1"/>
</dbReference>
<organism evidence="4 5">
    <name type="scientific">Sediminibacillus dalangtanensis</name>
    <dbReference type="NCBI Taxonomy" id="2729421"/>
    <lineage>
        <taxon>Bacteria</taxon>
        <taxon>Bacillati</taxon>
        <taxon>Bacillota</taxon>
        <taxon>Bacilli</taxon>
        <taxon>Bacillales</taxon>
        <taxon>Bacillaceae</taxon>
        <taxon>Sediminibacillus</taxon>
    </lineage>
</organism>
<evidence type="ECO:0000313" key="5">
    <source>
        <dbReference type="Proteomes" id="UP000665043"/>
    </source>
</evidence>
<feature type="transmembrane region" description="Helical" evidence="1">
    <location>
        <begin position="32"/>
        <end position="52"/>
    </location>
</feature>
<sequence length="344" mass="39626">MKKDEVLSDWDESQTPLEDRKQAKKLVWRTRFSIGFTVIRTLLLLLLVYVLYVSTIDIFYNMSGKQAAFDRMATTLVETRTPGITIEKQGMSREATITPFLTQQSTYSVYRQVGDWKVSAGEATVKKRLFGKVQYHLDEQKKYLDDGFTNNFPVAPDLLGKTSAEKGQSGFSLTEQLANVEDGFVAQVKVGVKKGMTPEKLRQLLSRYDLEINQMAVYSGEITNYEVSYSQAGQFTFISPLILRPAHEYDEENKLSSWRLFLTNKQSLAEAEKQLIQDLEWLTEHGRYYGREIDQKRLEYLNEHGIQVIGAVVTGPVREMEKLEQEEQLYQLQLGGIEVWNWNK</sequence>
<keyword evidence="5" id="KW-1185">Reference proteome</keyword>
<feature type="domain" description="Sigma factor regulator N-terminal" evidence="3">
    <location>
        <begin position="24"/>
        <end position="116"/>
    </location>
</feature>
<evidence type="ECO:0000259" key="2">
    <source>
        <dbReference type="Pfam" id="PF13791"/>
    </source>
</evidence>
<proteinExistence type="predicted"/>
<keyword evidence="1" id="KW-0812">Transmembrane</keyword>
<reference evidence="4 5" key="1">
    <citation type="submission" date="2019-12" db="EMBL/GenBank/DDBJ databases">
        <title>The whole genome sequencing of a strain isolated from a Mars analog, Dalangtan Playa.</title>
        <authorList>
            <person name="Huang T."/>
        </authorList>
    </citation>
    <scope>NUCLEOTIDE SEQUENCE [LARGE SCALE GENOMIC DNA]</scope>
    <source>
        <strain evidence="4 5">DP4-553-S</strain>
    </source>
</reference>
<dbReference type="InterPro" id="IPR029101">
    <property type="entry name" value="Sigma_reg_N"/>
</dbReference>
<keyword evidence="1" id="KW-1133">Transmembrane helix</keyword>
<dbReference type="InterPro" id="IPR025672">
    <property type="entry name" value="Sigma_reg_C_dom"/>
</dbReference>